<reference evidence="3" key="2">
    <citation type="submission" date="2023-05" db="EMBL/GenBank/DDBJ databases">
        <authorList>
            <person name="Fouks B."/>
        </authorList>
    </citation>
    <scope>NUCLEOTIDE SEQUENCE</scope>
    <source>
        <strain evidence="3">Stay&amp;Tobe</strain>
        <tissue evidence="3">Testes</tissue>
    </source>
</reference>
<dbReference type="EMBL" id="JASPKZ010000811">
    <property type="protein sequence ID" value="KAJ9599427.1"/>
    <property type="molecule type" value="Genomic_DNA"/>
</dbReference>
<feature type="domain" description="Nose resistant-to-fluoxetine protein N-terminal" evidence="2">
    <location>
        <begin position="53"/>
        <end position="187"/>
    </location>
</feature>
<dbReference type="PANTHER" id="PTHR11161">
    <property type="entry name" value="O-ACYLTRANSFERASE"/>
    <property type="match status" value="1"/>
</dbReference>
<proteinExistence type="predicted"/>
<dbReference type="AlphaFoldDB" id="A0AAD8ERU2"/>
<dbReference type="InterPro" id="IPR006621">
    <property type="entry name" value="Nose-resist-to-fluoxetine_N"/>
</dbReference>
<organism evidence="3 4">
    <name type="scientific">Diploptera punctata</name>
    <name type="common">Pacific beetle cockroach</name>
    <dbReference type="NCBI Taxonomy" id="6984"/>
    <lineage>
        <taxon>Eukaryota</taxon>
        <taxon>Metazoa</taxon>
        <taxon>Ecdysozoa</taxon>
        <taxon>Arthropoda</taxon>
        <taxon>Hexapoda</taxon>
        <taxon>Insecta</taxon>
        <taxon>Pterygota</taxon>
        <taxon>Neoptera</taxon>
        <taxon>Polyneoptera</taxon>
        <taxon>Dictyoptera</taxon>
        <taxon>Blattodea</taxon>
        <taxon>Blaberoidea</taxon>
        <taxon>Blaberidae</taxon>
        <taxon>Diplopterinae</taxon>
        <taxon>Diploptera</taxon>
    </lineage>
</organism>
<sequence length="339" mass="38038">MLGLGNEAISVLALQYFSMVDPTGNTSQLLQSAGQELPTLYPSLPIAAPWSDNENCRNDSRLLLRALNNFTLWAVQMLDASARQPNEPLLTQYCLVKVSVKISRNISSSNLDPFVQKFDPYLSAWDRIKSDGTPSRVPRNSIYQALCVPASCSHLDIESAVSQHLKKHKSPLGIEYTAEVAPNLCSSLEEEPFTKWDHLFLITTAFFILLVVMGTARDCLSGETQSGSLFSDLLLCFSLKQNFKSLNPSREPSSLDVLNSMKFICMCSIIISHRGAYFGASPLWNLEFLEREFKSTRLALIHRADLIVDNFFVISGLLMAYLLLKELPKRRINAIYLIY</sequence>
<accession>A0AAD8ERU2</accession>
<keyword evidence="1" id="KW-0472">Membrane</keyword>
<reference evidence="3" key="1">
    <citation type="journal article" date="2023" name="IScience">
        <title>Live-bearing cockroach genome reveals convergent evolutionary mechanisms linked to viviparity in insects and beyond.</title>
        <authorList>
            <person name="Fouks B."/>
            <person name="Harrison M.C."/>
            <person name="Mikhailova A.A."/>
            <person name="Marchal E."/>
            <person name="English S."/>
            <person name="Carruthers M."/>
            <person name="Jennings E.C."/>
            <person name="Chiamaka E.L."/>
            <person name="Frigard R.A."/>
            <person name="Pippel M."/>
            <person name="Attardo G.M."/>
            <person name="Benoit J.B."/>
            <person name="Bornberg-Bauer E."/>
            <person name="Tobe S.S."/>
        </authorList>
    </citation>
    <scope>NUCLEOTIDE SEQUENCE</scope>
    <source>
        <strain evidence="3">Stay&amp;Tobe</strain>
    </source>
</reference>
<dbReference type="SMART" id="SM00703">
    <property type="entry name" value="NRF"/>
    <property type="match status" value="1"/>
</dbReference>
<protein>
    <recommendedName>
        <fullName evidence="2">Nose resistant-to-fluoxetine protein N-terminal domain-containing protein</fullName>
    </recommendedName>
</protein>
<dbReference type="Proteomes" id="UP001233999">
    <property type="component" value="Unassembled WGS sequence"/>
</dbReference>
<evidence type="ECO:0000256" key="1">
    <source>
        <dbReference type="SAM" id="Phobius"/>
    </source>
</evidence>
<dbReference type="PANTHER" id="PTHR11161:SF0">
    <property type="entry name" value="O-ACYLTRANSFERASE LIKE PROTEIN"/>
    <property type="match status" value="1"/>
</dbReference>
<evidence type="ECO:0000313" key="4">
    <source>
        <dbReference type="Proteomes" id="UP001233999"/>
    </source>
</evidence>
<dbReference type="InterPro" id="IPR052728">
    <property type="entry name" value="O2_lipid_transport_reg"/>
</dbReference>
<evidence type="ECO:0000259" key="2">
    <source>
        <dbReference type="SMART" id="SM00703"/>
    </source>
</evidence>
<keyword evidence="1" id="KW-0812">Transmembrane</keyword>
<evidence type="ECO:0000313" key="3">
    <source>
        <dbReference type="EMBL" id="KAJ9599427.1"/>
    </source>
</evidence>
<keyword evidence="4" id="KW-1185">Reference proteome</keyword>
<feature type="transmembrane region" description="Helical" evidence="1">
    <location>
        <begin position="304"/>
        <end position="324"/>
    </location>
</feature>
<keyword evidence="1" id="KW-1133">Transmembrane helix</keyword>
<dbReference type="Pfam" id="PF20146">
    <property type="entry name" value="NRF"/>
    <property type="match status" value="1"/>
</dbReference>
<name>A0AAD8ERU2_DIPPU</name>
<comment type="caution">
    <text evidence="3">The sequence shown here is derived from an EMBL/GenBank/DDBJ whole genome shotgun (WGS) entry which is preliminary data.</text>
</comment>
<gene>
    <name evidence="3" type="ORF">L9F63_010096</name>
</gene>